<evidence type="ECO:0000256" key="1">
    <source>
        <dbReference type="ARBA" id="ARBA00004651"/>
    </source>
</evidence>
<evidence type="ECO:0000256" key="5">
    <source>
        <dbReference type="ARBA" id="ARBA00023136"/>
    </source>
</evidence>
<dbReference type="AlphaFoldDB" id="A0A3L6ZL59"/>
<evidence type="ECO:0000256" key="6">
    <source>
        <dbReference type="SAM" id="Phobius"/>
    </source>
</evidence>
<dbReference type="Proteomes" id="UP000275395">
    <property type="component" value="Unassembled WGS sequence"/>
</dbReference>
<protein>
    <submittedName>
        <fullName evidence="8">Copper transporter</fullName>
    </submittedName>
</protein>
<dbReference type="PANTHER" id="PTHR34820:SF4">
    <property type="entry name" value="INNER MEMBRANE PROTEIN YEBZ"/>
    <property type="match status" value="1"/>
</dbReference>
<comment type="caution">
    <text evidence="8">The sequence shown here is derived from an EMBL/GenBank/DDBJ whole genome shotgun (WGS) entry which is preliminary data.</text>
</comment>
<dbReference type="EMBL" id="RCUW01000008">
    <property type="protein sequence ID" value="RLP68630.1"/>
    <property type="molecule type" value="Genomic_DNA"/>
</dbReference>
<feature type="transmembrane region" description="Helical" evidence="6">
    <location>
        <begin position="591"/>
        <end position="612"/>
    </location>
</feature>
<evidence type="ECO:0000313" key="9">
    <source>
        <dbReference type="Proteomes" id="UP000275395"/>
    </source>
</evidence>
<dbReference type="GO" id="GO:0005886">
    <property type="term" value="C:plasma membrane"/>
    <property type="evidence" value="ECO:0007669"/>
    <property type="project" value="UniProtKB-SubCell"/>
</dbReference>
<feature type="transmembrane region" description="Helical" evidence="6">
    <location>
        <begin position="430"/>
        <end position="450"/>
    </location>
</feature>
<feature type="transmembrane region" description="Helical" evidence="6">
    <location>
        <begin position="154"/>
        <end position="174"/>
    </location>
</feature>
<comment type="subcellular location">
    <subcellularLocation>
        <location evidence="1">Cell membrane</location>
        <topology evidence="1">Multi-pass membrane protein</topology>
    </subcellularLocation>
</comment>
<dbReference type="GO" id="GO:0006825">
    <property type="term" value="P:copper ion transport"/>
    <property type="evidence" value="ECO:0007669"/>
    <property type="project" value="InterPro"/>
</dbReference>
<accession>A0A3L6ZL59</accession>
<gene>
    <name evidence="8" type="ORF">D9V30_09735</name>
</gene>
<dbReference type="InterPro" id="IPR032694">
    <property type="entry name" value="CopC/D"/>
</dbReference>
<evidence type="ECO:0000256" key="3">
    <source>
        <dbReference type="ARBA" id="ARBA00022692"/>
    </source>
</evidence>
<feature type="transmembrane region" description="Helical" evidence="6">
    <location>
        <begin position="251"/>
        <end position="274"/>
    </location>
</feature>
<sequence length="651" mass="69784">MLGPGVLLLVALIAVVAGLIAGGAAAPAEISDPGPVVRYGLPIAKLLVNLSAALMIGSLLLAVFVLTPEREEYDAAVDLAATGAGVFTVASGATALFTFLNVTGVVPSLDDQFGAQIGLFFTGVELGVSWLYTVVFGAVLTVACFAIRGQRLRLVVTALSMVALYPMASQGHAAGNAGHGIAVTSLYLHLVFAAVWLGGLLAIVLIRRTIEPGRVAVVLARYSSVALVCFVVVAVSGYFGAALRIGSIGDIASGYGLLVVVKVAALIALGLFGAAFRRRTIAGLGRDYRANAARFWTLVVAELGFMGLASGVAAALARTATPVVETTDVDGLTPAEILTDDVLPPELTPMSFLTGWDPDVLWLIAAGFGIFFYLAGVRRLRARGDRWPVYRTVCWVLGLLVLAWLTSGGFNLYQDYLFSVHMLGHMGLTMVVPLLLVPGAPVTLASRAIVKRTDGSRGGREWILWAVHTPFASIVSHPVVAAVLFAGSLWVFYYTGLFRWSMDEHLGHEWMVVHFVITGYLFTQSLIGIDPVKYRLPYAFRLILLLATMAFHAFFGLAIMQASGLFLADWFGAMGRTWGATPLDDQQNGGGIAWGIGEIPTVLMAVIVAIQWSRSDDREQRRLDRNADRTGDAELKEYNRRLEQLAERDRG</sequence>
<keyword evidence="4 6" id="KW-1133">Transmembrane helix</keyword>
<evidence type="ECO:0000259" key="7">
    <source>
        <dbReference type="Pfam" id="PF05425"/>
    </source>
</evidence>
<dbReference type="InterPro" id="IPR019108">
    <property type="entry name" value="Caa3_assmbl_CtaG-rel"/>
</dbReference>
<evidence type="ECO:0000256" key="2">
    <source>
        <dbReference type="ARBA" id="ARBA00022475"/>
    </source>
</evidence>
<dbReference type="PANTHER" id="PTHR34820">
    <property type="entry name" value="INNER MEMBRANE PROTEIN YEBZ"/>
    <property type="match status" value="1"/>
</dbReference>
<name>A0A3L6ZL59_9MICO</name>
<feature type="transmembrane region" description="Helical" evidence="6">
    <location>
        <begin position="389"/>
        <end position="410"/>
    </location>
</feature>
<feature type="transmembrane region" description="Helical" evidence="6">
    <location>
        <begin position="511"/>
        <end position="530"/>
    </location>
</feature>
<dbReference type="Pfam" id="PF09678">
    <property type="entry name" value="Caa3_CtaG"/>
    <property type="match status" value="1"/>
</dbReference>
<keyword evidence="3 6" id="KW-0812">Transmembrane</keyword>
<feature type="transmembrane region" description="Helical" evidence="6">
    <location>
        <begin position="542"/>
        <end position="571"/>
    </location>
</feature>
<evidence type="ECO:0000313" key="8">
    <source>
        <dbReference type="EMBL" id="RLP68630.1"/>
    </source>
</evidence>
<keyword evidence="2" id="KW-1003">Cell membrane</keyword>
<feature type="transmembrane region" description="Helical" evidence="6">
    <location>
        <begin position="295"/>
        <end position="317"/>
    </location>
</feature>
<reference evidence="8 9" key="1">
    <citation type="submission" date="2018-10" db="EMBL/GenBank/DDBJ databases">
        <authorList>
            <person name="Li J."/>
        </authorList>
    </citation>
    <scope>NUCLEOTIDE SEQUENCE [LARGE SCALE GENOMIC DNA]</scope>
    <source>
        <strain evidence="8 9">JCM 30549</strain>
    </source>
</reference>
<organism evidence="8 9">
    <name type="scientific">Mycetocola reblochoni</name>
    <dbReference type="NCBI Taxonomy" id="331618"/>
    <lineage>
        <taxon>Bacteria</taxon>
        <taxon>Bacillati</taxon>
        <taxon>Actinomycetota</taxon>
        <taxon>Actinomycetes</taxon>
        <taxon>Micrococcales</taxon>
        <taxon>Microbacteriaceae</taxon>
        <taxon>Mycetocola</taxon>
    </lineage>
</organism>
<dbReference type="InterPro" id="IPR008457">
    <property type="entry name" value="Cu-R_CopD_dom"/>
</dbReference>
<feature type="transmembrane region" description="Helical" evidence="6">
    <location>
        <begin position="462"/>
        <end position="491"/>
    </location>
</feature>
<dbReference type="Pfam" id="PF05425">
    <property type="entry name" value="CopD"/>
    <property type="match status" value="1"/>
</dbReference>
<feature type="transmembrane region" description="Helical" evidence="6">
    <location>
        <begin position="79"/>
        <end position="100"/>
    </location>
</feature>
<feature type="transmembrane region" description="Helical" evidence="6">
    <location>
        <begin position="49"/>
        <end position="67"/>
    </location>
</feature>
<keyword evidence="5 6" id="KW-0472">Membrane</keyword>
<feature type="transmembrane region" description="Helical" evidence="6">
    <location>
        <begin position="186"/>
        <end position="206"/>
    </location>
</feature>
<proteinExistence type="predicted"/>
<feature type="transmembrane region" description="Helical" evidence="6">
    <location>
        <begin position="218"/>
        <end position="239"/>
    </location>
</feature>
<feature type="transmembrane region" description="Helical" evidence="6">
    <location>
        <begin position="360"/>
        <end position="377"/>
    </location>
</feature>
<evidence type="ECO:0000256" key="4">
    <source>
        <dbReference type="ARBA" id="ARBA00022989"/>
    </source>
</evidence>
<feature type="domain" description="Copper resistance protein D" evidence="7">
    <location>
        <begin position="218"/>
        <end position="316"/>
    </location>
</feature>